<sequence>MEKKLTLKNPLLNEGDKEISTEESSISPPRTPAVDPRSRTSTDDSSEPIPAVDPRSRTSTDDSSEPIPEVDPRSKTSTDDSSESTPAVVPRSRTSTDDSSEPTPAVDPRPLISSKRNVITLENPTNGDVSPPYNPAPYNAPYPTNGDVSPPYNPVPYNAPYPINGDVSPPYNPTNGNKSPKEKANVGLEKTDKLIIPKKNAKNQNRKILEIYSRSLVSKKVSLEMKHIGSNIISILEKNLKDSYEGKCIAEGYVKKNSIKIISYSSGKINNFGVLYEVSFECYICFPVEGQLINCVATNITKAGIKGASTESPSPFIVFISRDHLLPNKKFSDINEKDHFVARIIGQRFELNDTYISIIAEIKETKERKRY</sequence>
<accession>A0A6C0HR57</accession>
<dbReference type="EMBL" id="MN740006">
    <property type="protein sequence ID" value="QHT83171.1"/>
    <property type="molecule type" value="Genomic_DNA"/>
</dbReference>
<keyword evidence="1" id="KW-0240">DNA-directed RNA polymerase</keyword>
<reference evidence="4" key="1">
    <citation type="journal article" date="2020" name="Nature">
        <title>Giant virus diversity and host interactions through global metagenomics.</title>
        <authorList>
            <person name="Schulz F."/>
            <person name="Roux S."/>
            <person name="Paez-Espino D."/>
            <person name="Jungbluth S."/>
            <person name="Walsh D.A."/>
            <person name="Denef V.J."/>
            <person name="McMahon K.D."/>
            <person name="Konstantinidis K.T."/>
            <person name="Eloe-Fadrosh E.A."/>
            <person name="Kyrpides N.C."/>
            <person name="Woyke T."/>
        </authorList>
    </citation>
    <scope>NUCLEOTIDE SEQUENCE</scope>
    <source>
        <strain evidence="4">GVMAG-M-3300023184-167</strain>
    </source>
</reference>
<keyword evidence="2" id="KW-0804">Transcription</keyword>
<dbReference type="InterPro" id="IPR036898">
    <property type="entry name" value="RNA_pol_Rpb7-like_N_sf"/>
</dbReference>
<dbReference type="Gene3D" id="3.30.1490.120">
    <property type="entry name" value="RNA polymerase Rpb7-like, N-terminal domain"/>
    <property type="match status" value="1"/>
</dbReference>
<evidence type="ECO:0008006" key="5">
    <source>
        <dbReference type="Google" id="ProtNLM"/>
    </source>
</evidence>
<organism evidence="4">
    <name type="scientific">viral metagenome</name>
    <dbReference type="NCBI Taxonomy" id="1070528"/>
    <lineage>
        <taxon>unclassified sequences</taxon>
        <taxon>metagenomes</taxon>
        <taxon>organismal metagenomes</taxon>
    </lineage>
</organism>
<dbReference type="AlphaFoldDB" id="A0A6C0HR57"/>
<evidence type="ECO:0000256" key="1">
    <source>
        <dbReference type="ARBA" id="ARBA00022478"/>
    </source>
</evidence>
<evidence type="ECO:0000256" key="3">
    <source>
        <dbReference type="SAM" id="MobiDB-lite"/>
    </source>
</evidence>
<dbReference type="GO" id="GO:0000428">
    <property type="term" value="C:DNA-directed RNA polymerase complex"/>
    <property type="evidence" value="ECO:0007669"/>
    <property type="project" value="UniProtKB-KW"/>
</dbReference>
<feature type="compositionally biased region" description="Polar residues" evidence="3">
    <location>
        <begin position="114"/>
        <end position="128"/>
    </location>
</feature>
<evidence type="ECO:0000313" key="4">
    <source>
        <dbReference type="EMBL" id="QHT83171.1"/>
    </source>
</evidence>
<feature type="region of interest" description="Disordered" evidence="3">
    <location>
        <begin position="1"/>
        <end position="134"/>
    </location>
</feature>
<protein>
    <recommendedName>
        <fullName evidence="5">S1 motif domain-containing protein</fullName>
    </recommendedName>
</protein>
<proteinExistence type="predicted"/>
<name>A0A6C0HR57_9ZZZZ</name>
<evidence type="ECO:0000256" key="2">
    <source>
        <dbReference type="ARBA" id="ARBA00023163"/>
    </source>
</evidence>